<reference evidence="1" key="1">
    <citation type="submission" date="2012-09" db="EMBL/GenBank/DDBJ databases">
        <title>Metagenomic Characterization of a Microbial Community in Wastewater Detects High Levels of Antibiotic Resistance.</title>
        <authorList>
            <person name="Abrams M."/>
            <person name="Caldwell A."/>
            <person name="Vandaei E."/>
            <person name="Lee W."/>
            <person name="Perrott J."/>
            <person name="Khan S.Y."/>
            <person name="Ta J."/>
            <person name="Romero D."/>
            <person name="Nguyen V."/>
            <person name="Pourmand N."/>
            <person name="Ouverney C.C."/>
        </authorList>
    </citation>
    <scope>NUCLEOTIDE SEQUENCE</scope>
</reference>
<sequence length="49" mass="5560">MDANQTEMVGARRGALDHQGRFEQRKRVAVLAQHGNKIRWPTDAQGNML</sequence>
<accession>L7VWJ7</accession>
<proteinExistence type="predicted"/>
<organism evidence="1">
    <name type="scientific">uncultured bacterium A1Q1_fos_25</name>
    <dbReference type="NCBI Taxonomy" id="1256569"/>
    <lineage>
        <taxon>Bacteria</taxon>
        <taxon>environmental samples</taxon>
    </lineage>
</organism>
<protein>
    <submittedName>
        <fullName evidence="1">Uncharacterized protein</fullName>
    </submittedName>
</protein>
<evidence type="ECO:0000313" key="1">
    <source>
        <dbReference type="EMBL" id="AGC71949.1"/>
    </source>
</evidence>
<dbReference type="AlphaFoldDB" id="L7VWJ7"/>
<dbReference type="EMBL" id="JX649887">
    <property type="protein sequence ID" value="AGC71949.1"/>
    <property type="molecule type" value="Genomic_DNA"/>
</dbReference>
<name>L7VWJ7_9BACT</name>